<evidence type="ECO:0008006" key="3">
    <source>
        <dbReference type="Google" id="ProtNLM"/>
    </source>
</evidence>
<sequence>MTVLIIIIIVLGVTVALGSMLFSRGDGGGVVQPKSDCSACSGESAKCAHDCMMEAAVKDVEYYDDEELDMFAGRRSDGYTDDEAEMFREVMLTMNPCEVAPWSRSMALRGIEPPDQIKDEMMMIMDDAAAG</sequence>
<evidence type="ECO:0000313" key="2">
    <source>
        <dbReference type="Proteomes" id="UP001193734"/>
    </source>
</evidence>
<accession>A0ABX2AYA8</accession>
<keyword evidence="2" id="KW-1185">Reference proteome</keyword>
<dbReference type="RefSeq" id="WP_172178260.1">
    <property type="nucleotide sequence ID" value="NZ_CASGIA010000031.1"/>
</dbReference>
<reference evidence="1 2" key="1">
    <citation type="submission" date="2020-05" db="EMBL/GenBank/DDBJ databases">
        <title>Distinct polysaccharide utilization as determinants for interspecies competition between intestinal Prevotella spp.</title>
        <authorList>
            <person name="Galvez E.J.C."/>
            <person name="Iljazovic A."/>
            <person name="Strowig T."/>
        </authorList>
    </citation>
    <scope>NUCLEOTIDE SEQUENCE [LARGE SCALE GENOMIC DNA]</scope>
    <source>
        <strain evidence="1 2">PROD</strain>
    </source>
</reference>
<dbReference type="EMBL" id="JABKKE010000027">
    <property type="protein sequence ID" value="NPE15111.1"/>
    <property type="molecule type" value="Genomic_DNA"/>
</dbReference>
<protein>
    <recommendedName>
        <fullName evidence="3">Phospholipase</fullName>
    </recommendedName>
</protein>
<evidence type="ECO:0000313" key="1">
    <source>
        <dbReference type="EMBL" id="NPE15111.1"/>
    </source>
</evidence>
<name>A0ABX2AYA8_9BACT</name>
<dbReference type="GeneID" id="82158570"/>
<gene>
    <name evidence="1" type="ORF">HPS55_12410</name>
</gene>
<comment type="caution">
    <text evidence="1">The sequence shown here is derived from an EMBL/GenBank/DDBJ whole genome shotgun (WGS) entry which is preliminary data.</text>
</comment>
<proteinExistence type="predicted"/>
<organism evidence="1 2">
    <name type="scientific">Xylanibacter rodentium</name>
    <dbReference type="NCBI Taxonomy" id="2736289"/>
    <lineage>
        <taxon>Bacteria</taxon>
        <taxon>Pseudomonadati</taxon>
        <taxon>Bacteroidota</taxon>
        <taxon>Bacteroidia</taxon>
        <taxon>Bacteroidales</taxon>
        <taxon>Prevotellaceae</taxon>
        <taxon>Xylanibacter</taxon>
    </lineage>
</organism>
<dbReference type="Proteomes" id="UP001193734">
    <property type="component" value="Unassembled WGS sequence"/>
</dbReference>